<reference evidence="3" key="1">
    <citation type="submission" date="2020-08" db="EMBL/GenBank/DDBJ databases">
        <title>Genomic Encyclopedia of Type Strains, Phase IV (KMG-IV): sequencing the most valuable type-strain genomes for metagenomic binning, comparative biology and taxonomic classification.</title>
        <authorList>
            <person name="Goeker M."/>
        </authorList>
    </citation>
    <scope>NUCLEOTIDE SEQUENCE [LARGE SCALE GENOMIC DNA]</scope>
    <source>
        <strain evidence="3">DSM 105720</strain>
    </source>
</reference>
<gene>
    <name evidence="3" type="ORF">GGR06_002255</name>
</gene>
<dbReference type="InterPro" id="IPR029063">
    <property type="entry name" value="SAM-dependent_MTases_sf"/>
</dbReference>
<accession>A0A840D054</accession>
<name>A0A840D054_9BACE</name>
<evidence type="ECO:0000313" key="4">
    <source>
        <dbReference type="Proteomes" id="UP000560658"/>
    </source>
</evidence>
<evidence type="ECO:0000259" key="2">
    <source>
        <dbReference type="Pfam" id="PF22013"/>
    </source>
</evidence>
<sequence>MTPLSPETLQFIREHRTDDVRKLALQAGKFPQVDMPTAITQLAGRQTATEKIPAWAAIEAIRYPKHLSLEQCSSEITARYKARLLKGESLADLTGGFGIDCAFLAEGFQAVAYVERQEELCRIAAHNFPLLGLNQIQVYNEDGVEYLRKMAPVACLFLDPARRNEQGGKTVAISDCEPNVAELEELLLSKARRVMIKLSPMLDLTLALKELPHAQEVHIISVHNECKELLILLGSTPTAEIPVHCVNFTTQGEQTFVFSREEERDSSCPCTDRIGQYLFEPNASLLKAGAYRLLTSRYPIQKLHPNSHLYTSDKPVEAFPGRTFRVTGQGTFNKKEMKAILGGLTQANLSVRNFPASVAELRKRIKLGEGGSTYLFATTLNNDQKILIRCEKA</sequence>
<dbReference type="InterPro" id="IPR054168">
    <property type="entry name" value="PG_1098_Fer"/>
</dbReference>
<dbReference type="Gene3D" id="3.40.50.150">
    <property type="entry name" value="Vaccinia Virus protein VP39"/>
    <property type="match status" value="1"/>
</dbReference>
<comment type="caution">
    <text evidence="3">The sequence shown here is derived from an EMBL/GenBank/DDBJ whole genome shotgun (WGS) entry which is preliminary data.</text>
</comment>
<organism evidence="3 4">
    <name type="scientific">Bacteroides reticulotermitis</name>
    <dbReference type="NCBI Taxonomy" id="1133319"/>
    <lineage>
        <taxon>Bacteria</taxon>
        <taxon>Pseudomonadati</taxon>
        <taxon>Bacteroidota</taxon>
        <taxon>Bacteroidia</taxon>
        <taxon>Bacteroidales</taxon>
        <taxon>Bacteroidaceae</taxon>
        <taxon>Bacteroides</taxon>
    </lineage>
</organism>
<dbReference type="Proteomes" id="UP000560658">
    <property type="component" value="Unassembled WGS sequence"/>
</dbReference>
<dbReference type="Gene3D" id="1.10.10.1110">
    <property type="entry name" value="Methyltransferase PG1098, N-terminal domain"/>
    <property type="match status" value="1"/>
</dbReference>
<dbReference type="RefSeq" id="WP_044161342.1">
    <property type="nucleotide sequence ID" value="NZ_JACIER010000008.1"/>
</dbReference>
<keyword evidence="4" id="KW-1185">Reference proteome</keyword>
<evidence type="ECO:0000259" key="1">
    <source>
        <dbReference type="Pfam" id="PF18096"/>
    </source>
</evidence>
<feature type="domain" description="PG-1098 ferredoxin-like" evidence="2">
    <location>
        <begin position="277"/>
        <end position="320"/>
    </location>
</feature>
<protein>
    <recommendedName>
        <fullName evidence="5">THUMP-like domain-containing protein</fullName>
    </recommendedName>
</protein>
<proteinExistence type="predicted"/>
<evidence type="ECO:0008006" key="5">
    <source>
        <dbReference type="Google" id="ProtNLM"/>
    </source>
</evidence>
<dbReference type="SUPFAM" id="SSF53335">
    <property type="entry name" value="S-adenosyl-L-methionine-dependent methyltransferases"/>
    <property type="match status" value="1"/>
</dbReference>
<evidence type="ECO:0000313" key="3">
    <source>
        <dbReference type="EMBL" id="MBB4044461.1"/>
    </source>
</evidence>
<dbReference type="Pfam" id="PF22013">
    <property type="entry name" value="PG_1098_Fer"/>
    <property type="match status" value="1"/>
</dbReference>
<dbReference type="InterPro" id="IPR041497">
    <property type="entry name" value="Thump-like"/>
</dbReference>
<dbReference type="Pfam" id="PF18096">
    <property type="entry name" value="Thump_like"/>
    <property type="match status" value="1"/>
</dbReference>
<dbReference type="AlphaFoldDB" id="A0A840D054"/>
<feature type="domain" description="THUMP-like" evidence="1">
    <location>
        <begin position="321"/>
        <end position="392"/>
    </location>
</feature>
<dbReference type="EMBL" id="JACIER010000008">
    <property type="protein sequence ID" value="MBB4044461.1"/>
    <property type="molecule type" value="Genomic_DNA"/>
</dbReference>